<name>A0AAV1VZJ2_LUPLU</name>
<sequence>MHQSKYTNDVLKRFHMADCNTALTPAETNLVNVQTEEEKQVEKTLYRQMIGTLRYICNTRPDIAHGVGVASRFMENPLHSHIVVVKRIMRYLRGTHGLGIRFPSKHNTSCRLELIGFSDADWCGDKSDRKSTTGYLFKLGGAPISWCSKKQDVVALSSCESEYIAASMCARQAAWMSTLMEELGLKEEGDGFLLMVDNKSAINLALNPVAHGRSKI</sequence>
<comment type="caution">
    <text evidence="1">The sequence shown here is derived from an EMBL/GenBank/DDBJ whole genome shotgun (WGS) entry which is preliminary data.</text>
</comment>
<accession>A0AAV1VZJ2</accession>
<keyword evidence="2" id="KW-1185">Reference proteome</keyword>
<dbReference type="InterPro" id="IPR043502">
    <property type="entry name" value="DNA/RNA_pol_sf"/>
</dbReference>
<reference evidence="1 2" key="1">
    <citation type="submission" date="2024-03" db="EMBL/GenBank/DDBJ databases">
        <authorList>
            <person name="Martinez-Hernandez J."/>
        </authorList>
    </citation>
    <scope>NUCLEOTIDE SEQUENCE [LARGE SCALE GENOMIC DNA]</scope>
</reference>
<dbReference type="EMBL" id="CAXHTB010000002">
    <property type="protein sequence ID" value="CAL0302421.1"/>
    <property type="molecule type" value="Genomic_DNA"/>
</dbReference>
<dbReference type="Proteomes" id="UP001497480">
    <property type="component" value="Unassembled WGS sequence"/>
</dbReference>
<evidence type="ECO:0000313" key="2">
    <source>
        <dbReference type="Proteomes" id="UP001497480"/>
    </source>
</evidence>
<evidence type="ECO:0000313" key="1">
    <source>
        <dbReference type="EMBL" id="CAL0302421.1"/>
    </source>
</evidence>
<protein>
    <submittedName>
        <fullName evidence="1">Uncharacterized protein</fullName>
    </submittedName>
</protein>
<organism evidence="1 2">
    <name type="scientific">Lupinus luteus</name>
    <name type="common">European yellow lupine</name>
    <dbReference type="NCBI Taxonomy" id="3873"/>
    <lineage>
        <taxon>Eukaryota</taxon>
        <taxon>Viridiplantae</taxon>
        <taxon>Streptophyta</taxon>
        <taxon>Embryophyta</taxon>
        <taxon>Tracheophyta</taxon>
        <taxon>Spermatophyta</taxon>
        <taxon>Magnoliopsida</taxon>
        <taxon>eudicotyledons</taxon>
        <taxon>Gunneridae</taxon>
        <taxon>Pentapetalae</taxon>
        <taxon>rosids</taxon>
        <taxon>fabids</taxon>
        <taxon>Fabales</taxon>
        <taxon>Fabaceae</taxon>
        <taxon>Papilionoideae</taxon>
        <taxon>50 kb inversion clade</taxon>
        <taxon>genistoids sensu lato</taxon>
        <taxon>core genistoids</taxon>
        <taxon>Genisteae</taxon>
        <taxon>Lupinus</taxon>
    </lineage>
</organism>
<dbReference type="PANTHER" id="PTHR11439">
    <property type="entry name" value="GAG-POL-RELATED RETROTRANSPOSON"/>
    <property type="match status" value="1"/>
</dbReference>
<gene>
    <name evidence="1" type="ORF">LLUT_LOCUS3481</name>
</gene>
<dbReference type="SUPFAM" id="SSF56672">
    <property type="entry name" value="DNA/RNA polymerases"/>
    <property type="match status" value="1"/>
</dbReference>
<dbReference type="AlphaFoldDB" id="A0AAV1VZJ2"/>
<dbReference type="PANTHER" id="PTHR11439:SF483">
    <property type="entry name" value="PEPTIDE SYNTHASE GLIP-LIKE, PUTATIVE (AFU_ORTHOLOGUE AFUA_3G12920)-RELATED"/>
    <property type="match status" value="1"/>
</dbReference>
<proteinExistence type="predicted"/>
<dbReference type="CDD" id="cd09272">
    <property type="entry name" value="RNase_HI_RT_Ty1"/>
    <property type="match status" value="1"/>
</dbReference>